<feature type="coiled-coil region" evidence="1">
    <location>
        <begin position="189"/>
        <end position="216"/>
    </location>
</feature>
<protein>
    <submittedName>
        <fullName evidence="2">Uncharacterized protein</fullName>
    </submittedName>
</protein>
<gene>
    <name evidence="2" type="ORF">Acr_00g0077850</name>
</gene>
<evidence type="ECO:0000313" key="3">
    <source>
        <dbReference type="Proteomes" id="UP000585474"/>
    </source>
</evidence>
<evidence type="ECO:0000313" key="2">
    <source>
        <dbReference type="EMBL" id="GFS42058.1"/>
    </source>
</evidence>
<sequence length="263" mass="28393">MEEKILFYLGRLLGILPKFISGRRSPTGPKNMGYPSRFGATRVSPAILEMNHADVTTLETAWDVKKNQFEEACLEGREGQGRELGGDKVHSYCEGEVLPPPAVKEAKTPATSSTPATKGARPLVALGEGTSTKPGAILGPRASMLGNASMAEKILARQAVVLGSSLVVRKLEGLLAQFSDGEKKADEDIKETINVVARLEGEVAELKKNQALAKKKAVEEYKALEAFHDAVESAASKYFSEGFNFCKSNYLTTTQTLASTWMP</sequence>
<dbReference type="Proteomes" id="UP000585474">
    <property type="component" value="Unassembled WGS sequence"/>
</dbReference>
<organism evidence="2 3">
    <name type="scientific">Actinidia rufa</name>
    <dbReference type="NCBI Taxonomy" id="165716"/>
    <lineage>
        <taxon>Eukaryota</taxon>
        <taxon>Viridiplantae</taxon>
        <taxon>Streptophyta</taxon>
        <taxon>Embryophyta</taxon>
        <taxon>Tracheophyta</taxon>
        <taxon>Spermatophyta</taxon>
        <taxon>Magnoliopsida</taxon>
        <taxon>eudicotyledons</taxon>
        <taxon>Gunneridae</taxon>
        <taxon>Pentapetalae</taxon>
        <taxon>asterids</taxon>
        <taxon>Ericales</taxon>
        <taxon>Actinidiaceae</taxon>
        <taxon>Actinidia</taxon>
    </lineage>
</organism>
<dbReference type="AlphaFoldDB" id="A0A7J0DV70"/>
<dbReference type="EMBL" id="BJWL01000392">
    <property type="protein sequence ID" value="GFS42058.1"/>
    <property type="molecule type" value="Genomic_DNA"/>
</dbReference>
<reference evidence="3" key="1">
    <citation type="submission" date="2019-07" db="EMBL/GenBank/DDBJ databases">
        <title>De Novo Assembly of kiwifruit Actinidia rufa.</title>
        <authorList>
            <person name="Sugita-Konishi S."/>
            <person name="Sato K."/>
            <person name="Mori E."/>
            <person name="Abe Y."/>
            <person name="Kisaki G."/>
            <person name="Hamano K."/>
            <person name="Suezawa K."/>
            <person name="Otani M."/>
            <person name="Fukuda T."/>
            <person name="Manabe T."/>
            <person name="Gomi K."/>
            <person name="Tabuchi M."/>
            <person name="Akimitsu K."/>
            <person name="Kataoka I."/>
        </authorList>
    </citation>
    <scope>NUCLEOTIDE SEQUENCE [LARGE SCALE GENOMIC DNA]</scope>
    <source>
        <strain evidence="3">cv. Fuchu</strain>
    </source>
</reference>
<name>A0A7J0DV70_9ERIC</name>
<evidence type="ECO:0000256" key="1">
    <source>
        <dbReference type="SAM" id="Coils"/>
    </source>
</evidence>
<proteinExistence type="predicted"/>
<accession>A0A7J0DV70</accession>
<comment type="caution">
    <text evidence="2">The sequence shown here is derived from an EMBL/GenBank/DDBJ whole genome shotgun (WGS) entry which is preliminary data.</text>
</comment>
<keyword evidence="1" id="KW-0175">Coiled coil</keyword>
<keyword evidence="3" id="KW-1185">Reference proteome</keyword>